<reference evidence="2" key="1">
    <citation type="submission" date="2021-01" db="EMBL/GenBank/DDBJ databases">
        <authorList>
            <person name="Kaushik A."/>
        </authorList>
    </citation>
    <scope>NUCLEOTIDE SEQUENCE</scope>
    <source>
        <strain evidence="2">AG6-10EEA</strain>
    </source>
</reference>
<organism evidence="2 3">
    <name type="scientific">Rhizoctonia solani</name>
    <dbReference type="NCBI Taxonomy" id="456999"/>
    <lineage>
        <taxon>Eukaryota</taxon>
        <taxon>Fungi</taxon>
        <taxon>Dikarya</taxon>
        <taxon>Basidiomycota</taxon>
        <taxon>Agaricomycotina</taxon>
        <taxon>Agaricomycetes</taxon>
        <taxon>Cantharellales</taxon>
        <taxon>Ceratobasidiaceae</taxon>
        <taxon>Rhizoctonia</taxon>
    </lineage>
</organism>
<feature type="compositionally biased region" description="Polar residues" evidence="1">
    <location>
        <begin position="20"/>
        <end position="39"/>
    </location>
</feature>
<name>A0A8H3BXU9_9AGAM</name>
<proteinExistence type="predicted"/>
<sequence length="354" mass="38606">MPLRRKLKKARDYVRDIFSSPGNSRPSTPNSPRLYTSSPPADAQQPGNPGAAVLPSQSNPQVLAGPLAQTPTQPHVNFDAGAGSQLRLNPTDATEERLEGTFPEQPRTAPPTGPTATSTDQVISTNEETSGSQGAKPTTLDITPEQTKKNEAQFVEKLPPGHPPGAVPDVTSTKWKGLHEFARVLGPVTNIFGPVKEMVDMFVGCVDMYEMAESAQTEYTALQVQVGGLLEDLAGYFKGGSSLTLTKSMESICESIKAELAQIQSKLGRNVGVRYLEAQDEVDVILGCYRRIELHLRRLSLNANLEMWKVVEEQTADSRTERMSVRVGWLPPSLPAWYNSAEGIELKRRGLDPN</sequence>
<comment type="caution">
    <text evidence="2">The sequence shown here is derived from an EMBL/GenBank/DDBJ whole genome shotgun (WGS) entry which is preliminary data.</text>
</comment>
<feature type="compositionally biased region" description="Polar residues" evidence="1">
    <location>
        <begin position="120"/>
        <end position="141"/>
    </location>
</feature>
<gene>
    <name evidence="2" type="ORF">RDB_LOCUS70022</name>
</gene>
<feature type="region of interest" description="Disordered" evidence="1">
    <location>
        <begin position="1"/>
        <end position="141"/>
    </location>
</feature>
<evidence type="ECO:0000256" key="1">
    <source>
        <dbReference type="SAM" id="MobiDB-lite"/>
    </source>
</evidence>
<protein>
    <submittedName>
        <fullName evidence="2">Uncharacterized protein</fullName>
    </submittedName>
</protein>
<evidence type="ECO:0000313" key="3">
    <source>
        <dbReference type="Proteomes" id="UP000663853"/>
    </source>
</evidence>
<evidence type="ECO:0000313" key="2">
    <source>
        <dbReference type="EMBL" id="CAE6467112.1"/>
    </source>
</evidence>
<dbReference type="AlphaFoldDB" id="A0A8H3BXU9"/>
<dbReference type="Proteomes" id="UP000663853">
    <property type="component" value="Unassembled WGS sequence"/>
</dbReference>
<accession>A0A8H3BXU9</accession>
<dbReference type="EMBL" id="CAJMXA010001651">
    <property type="protein sequence ID" value="CAE6467112.1"/>
    <property type="molecule type" value="Genomic_DNA"/>
</dbReference>